<reference evidence="3" key="2">
    <citation type="submission" date="2023-05" db="EMBL/GenBank/DDBJ databases">
        <authorList>
            <consortium name="Lawrence Berkeley National Laboratory"/>
            <person name="Steindorff A."/>
            <person name="Hensen N."/>
            <person name="Bonometti L."/>
            <person name="Westerberg I."/>
            <person name="Brannstrom I.O."/>
            <person name="Guillou S."/>
            <person name="Cros-Aarteil S."/>
            <person name="Calhoun S."/>
            <person name="Haridas S."/>
            <person name="Kuo A."/>
            <person name="Mondo S."/>
            <person name="Pangilinan J."/>
            <person name="Riley R."/>
            <person name="Labutti K."/>
            <person name="Andreopoulos B."/>
            <person name="Lipzen A."/>
            <person name="Chen C."/>
            <person name="Yanf M."/>
            <person name="Daum C."/>
            <person name="Ng V."/>
            <person name="Clum A."/>
            <person name="Ohm R."/>
            <person name="Martin F."/>
            <person name="Silar P."/>
            <person name="Natvig D."/>
            <person name="Lalanne C."/>
            <person name="Gautier V."/>
            <person name="Ament-Velasquez S.L."/>
            <person name="Kruys A."/>
            <person name="Hutchinson M.I."/>
            <person name="Powell A.J."/>
            <person name="Barry K."/>
            <person name="Miller A.N."/>
            <person name="Grigoriev I.V."/>
            <person name="Debuchy R."/>
            <person name="Gladieux P."/>
            <person name="Thoren M.H."/>
            <person name="Johannesson H."/>
        </authorList>
    </citation>
    <scope>NUCLEOTIDE SEQUENCE</scope>
    <source>
        <strain evidence="3">CBS 123565</strain>
    </source>
</reference>
<evidence type="ECO:0000313" key="3">
    <source>
        <dbReference type="EMBL" id="KAK4131128.1"/>
    </source>
</evidence>
<keyword evidence="4" id="KW-1185">Reference proteome</keyword>
<feature type="compositionally biased region" description="Low complexity" evidence="1">
    <location>
        <begin position="68"/>
        <end position="78"/>
    </location>
</feature>
<keyword evidence="2" id="KW-1133">Transmembrane helix</keyword>
<comment type="caution">
    <text evidence="3">The sequence shown here is derived from an EMBL/GenBank/DDBJ whole genome shotgun (WGS) entry which is preliminary data.</text>
</comment>
<keyword evidence="2" id="KW-0812">Transmembrane</keyword>
<keyword evidence="2" id="KW-0472">Membrane</keyword>
<name>A0AAN6UDR4_9PEZI</name>
<dbReference type="Proteomes" id="UP001304895">
    <property type="component" value="Unassembled WGS sequence"/>
</dbReference>
<protein>
    <submittedName>
        <fullName evidence="3">Uncharacterized protein</fullName>
    </submittedName>
</protein>
<evidence type="ECO:0000313" key="4">
    <source>
        <dbReference type="Proteomes" id="UP001304895"/>
    </source>
</evidence>
<evidence type="ECO:0000256" key="1">
    <source>
        <dbReference type="SAM" id="MobiDB-lite"/>
    </source>
</evidence>
<accession>A0AAN6UDR4</accession>
<gene>
    <name evidence="3" type="ORF">BT67DRAFT_161669</name>
</gene>
<evidence type="ECO:0000256" key="2">
    <source>
        <dbReference type="SAM" id="Phobius"/>
    </source>
</evidence>
<dbReference type="EMBL" id="MU853427">
    <property type="protein sequence ID" value="KAK4131128.1"/>
    <property type="molecule type" value="Genomic_DNA"/>
</dbReference>
<feature type="region of interest" description="Disordered" evidence="1">
    <location>
        <begin position="58"/>
        <end position="78"/>
    </location>
</feature>
<dbReference type="AlphaFoldDB" id="A0AAN6UDR4"/>
<feature type="transmembrane region" description="Helical" evidence="2">
    <location>
        <begin position="93"/>
        <end position="114"/>
    </location>
</feature>
<reference evidence="3" key="1">
    <citation type="journal article" date="2023" name="Mol. Phylogenet. Evol.">
        <title>Genome-scale phylogeny and comparative genomics of the fungal order Sordariales.</title>
        <authorList>
            <person name="Hensen N."/>
            <person name="Bonometti L."/>
            <person name="Westerberg I."/>
            <person name="Brannstrom I.O."/>
            <person name="Guillou S."/>
            <person name="Cros-Aarteil S."/>
            <person name="Calhoun S."/>
            <person name="Haridas S."/>
            <person name="Kuo A."/>
            <person name="Mondo S."/>
            <person name="Pangilinan J."/>
            <person name="Riley R."/>
            <person name="LaButti K."/>
            <person name="Andreopoulos B."/>
            <person name="Lipzen A."/>
            <person name="Chen C."/>
            <person name="Yan M."/>
            <person name="Daum C."/>
            <person name="Ng V."/>
            <person name="Clum A."/>
            <person name="Steindorff A."/>
            <person name="Ohm R.A."/>
            <person name="Martin F."/>
            <person name="Silar P."/>
            <person name="Natvig D.O."/>
            <person name="Lalanne C."/>
            <person name="Gautier V."/>
            <person name="Ament-Velasquez S.L."/>
            <person name="Kruys A."/>
            <person name="Hutchinson M.I."/>
            <person name="Powell A.J."/>
            <person name="Barry K."/>
            <person name="Miller A.N."/>
            <person name="Grigoriev I.V."/>
            <person name="Debuchy R."/>
            <person name="Gladieux P."/>
            <person name="Hiltunen Thoren M."/>
            <person name="Johannesson H."/>
        </authorList>
    </citation>
    <scope>NUCLEOTIDE SEQUENCE</scope>
    <source>
        <strain evidence="3">CBS 123565</strain>
    </source>
</reference>
<sequence>MARTASTYAVYLLHLPTRSTSLAFSQLCSLTTNGSVRASRRARYHGRKTCEAAFRGHMHTRPRQQPGRAQSARHSSAARKAARDTVGIWRLGWWHGHICALHTLGASMFWLIVLNKRGDITRQ</sequence>
<organism evidence="3 4">
    <name type="scientific">Trichocladium antarcticum</name>
    <dbReference type="NCBI Taxonomy" id="1450529"/>
    <lineage>
        <taxon>Eukaryota</taxon>
        <taxon>Fungi</taxon>
        <taxon>Dikarya</taxon>
        <taxon>Ascomycota</taxon>
        <taxon>Pezizomycotina</taxon>
        <taxon>Sordariomycetes</taxon>
        <taxon>Sordariomycetidae</taxon>
        <taxon>Sordariales</taxon>
        <taxon>Chaetomiaceae</taxon>
        <taxon>Trichocladium</taxon>
    </lineage>
</organism>
<proteinExistence type="predicted"/>